<evidence type="ECO:0000313" key="4">
    <source>
        <dbReference type="EMBL" id="KUK81782.1"/>
    </source>
</evidence>
<comment type="subcellular location">
    <subcellularLocation>
        <location evidence="2">Cytoplasm</location>
        <location evidence="2">Nucleoid</location>
    </subcellularLocation>
</comment>
<keyword evidence="2" id="KW-0963">Cytoplasm</keyword>
<comment type="caution">
    <text evidence="4">The sequence shown here is derived from an EMBL/GenBank/DDBJ whole genome shotgun (WGS) entry which is preliminary data.</text>
</comment>
<keyword evidence="1 2" id="KW-0238">DNA-binding</keyword>
<dbReference type="Gene3D" id="3.30.1310.10">
    <property type="entry name" value="Nucleoid-associated protein YbaB-like domain"/>
    <property type="match status" value="1"/>
</dbReference>
<sequence>MAKKFRGLGGKNYGGSRKGSNMSELLKQAQKAQEEMESLEETFKTLEVTASAGGGAINVVATCDYRIKSIEVEPEIREEDFEIVQDLIIAGINEALAEVAKRRDEETAKVTGSLNLPDNIL</sequence>
<name>A0A101HRE8_9BACT</name>
<feature type="compositionally biased region" description="Gly residues" evidence="3">
    <location>
        <begin position="7"/>
        <end position="17"/>
    </location>
</feature>
<dbReference type="PATRIC" id="fig|1184387.3.peg.641"/>
<gene>
    <name evidence="4" type="ORF">XD94_0323</name>
</gene>
<comment type="similarity">
    <text evidence="2">Belongs to the YbaB/EbfC family.</text>
</comment>
<comment type="subunit">
    <text evidence="2">Homodimer.</text>
</comment>
<dbReference type="InterPro" id="IPR004401">
    <property type="entry name" value="YbaB/EbfC"/>
</dbReference>
<evidence type="ECO:0000256" key="1">
    <source>
        <dbReference type="ARBA" id="ARBA00023125"/>
    </source>
</evidence>
<dbReference type="NCBIfam" id="TIGR00103">
    <property type="entry name" value="DNA_YbaB_EbfC"/>
    <property type="match status" value="1"/>
</dbReference>
<feature type="region of interest" description="Disordered" evidence="3">
    <location>
        <begin position="1"/>
        <end position="33"/>
    </location>
</feature>
<dbReference type="Pfam" id="PF02575">
    <property type="entry name" value="YbaB_DNA_bd"/>
    <property type="match status" value="1"/>
</dbReference>
<dbReference type="PANTHER" id="PTHR33449">
    <property type="entry name" value="NUCLEOID-ASSOCIATED PROTEIN YBAB"/>
    <property type="match status" value="1"/>
</dbReference>
<evidence type="ECO:0000256" key="2">
    <source>
        <dbReference type="HAMAP-Rule" id="MF_00274"/>
    </source>
</evidence>
<dbReference type="AlphaFoldDB" id="A0A101HRE8"/>
<evidence type="ECO:0000313" key="5">
    <source>
        <dbReference type="Proteomes" id="UP000054092"/>
    </source>
</evidence>
<dbReference type="PIRSF" id="PIRSF004555">
    <property type="entry name" value="UCP004555"/>
    <property type="match status" value="1"/>
</dbReference>
<dbReference type="PANTHER" id="PTHR33449:SF1">
    <property type="entry name" value="NUCLEOID-ASSOCIATED PROTEIN YBAB"/>
    <property type="match status" value="1"/>
</dbReference>
<dbReference type="InterPro" id="IPR036894">
    <property type="entry name" value="YbaB-like_sf"/>
</dbReference>
<comment type="function">
    <text evidence="2">Binds to DNA and alters its conformation. May be involved in regulation of gene expression, nucleoid organization and DNA protection.</text>
</comment>
<proteinExistence type="inferred from homology"/>
<dbReference type="GO" id="GO:0005829">
    <property type="term" value="C:cytosol"/>
    <property type="evidence" value="ECO:0007669"/>
    <property type="project" value="TreeGrafter"/>
</dbReference>
<dbReference type="HAMAP" id="MF_00274">
    <property type="entry name" value="DNA_YbaB_EbfC"/>
    <property type="match status" value="1"/>
</dbReference>
<dbReference type="SUPFAM" id="SSF82607">
    <property type="entry name" value="YbaB-like"/>
    <property type="match status" value="1"/>
</dbReference>
<dbReference type="GO" id="GO:0003677">
    <property type="term" value="F:DNA binding"/>
    <property type="evidence" value="ECO:0007669"/>
    <property type="project" value="UniProtKB-UniRule"/>
</dbReference>
<reference evidence="5" key="1">
    <citation type="journal article" date="2015" name="MBio">
        <title>Genome-Resolved Metagenomic Analysis Reveals Roles for Candidate Phyla and Other Microbial Community Members in Biogeochemical Transformations in Oil Reservoirs.</title>
        <authorList>
            <person name="Hu P."/>
            <person name="Tom L."/>
            <person name="Singh A."/>
            <person name="Thomas B.C."/>
            <person name="Baker B.J."/>
            <person name="Piceno Y.M."/>
            <person name="Andersen G.L."/>
            <person name="Banfield J.F."/>
        </authorList>
    </citation>
    <scope>NUCLEOTIDE SEQUENCE [LARGE SCALE GENOMIC DNA]</scope>
</reference>
<evidence type="ECO:0000256" key="3">
    <source>
        <dbReference type="SAM" id="MobiDB-lite"/>
    </source>
</evidence>
<dbReference type="Proteomes" id="UP000054092">
    <property type="component" value="Unassembled WGS sequence"/>
</dbReference>
<dbReference type="EMBL" id="LGGP01000035">
    <property type="protein sequence ID" value="KUK81782.1"/>
    <property type="molecule type" value="Genomic_DNA"/>
</dbReference>
<accession>A0A101HRE8</accession>
<dbReference type="GO" id="GO:0043590">
    <property type="term" value="C:bacterial nucleoid"/>
    <property type="evidence" value="ECO:0007669"/>
    <property type="project" value="UniProtKB-UniRule"/>
</dbReference>
<protein>
    <recommendedName>
        <fullName evidence="2">Nucleoid-associated protein XD94_0323</fullName>
    </recommendedName>
</protein>
<organism evidence="4 5">
    <name type="scientific">Mesotoga prima</name>
    <dbReference type="NCBI Taxonomy" id="1184387"/>
    <lineage>
        <taxon>Bacteria</taxon>
        <taxon>Thermotogati</taxon>
        <taxon>Thermotogota</taxon>
        <taxon>Thermotogae</taxon>
        <taxon>Kosmotogales</taxon>
        <taxon>Kosmotogaceae</taxon>
        <taxon>Mesotoga</taxon>
    </lineage>
</organism>